<evidence type="ECO:0000313" key="1">
    <source>
        <dbReference type="EMBL" id="KAH7142687.1"/>
    </source>
</evidence>
<comment type="caution">
    <text evidence="1">The sequence shown here is derived from an EMBL/GenBank/DDBJ whole genome shotgun (WGS) entry which is preliminary data.</text>
</comment>
<keyword evidence="2" id="KW-1185">Reference proteome</keyword>
<keyword evidence="1" id="KW-0560">Oxidoreductase</keyword>
<accession>A0A9P9ERA5</accession>
<dbReference type="AlphaFoldDB" id="A0A9P9ERA5"/>
<dbReference type="InterPro" id="IPR011008">
    <property type="entry name" value="Dimeric_a/b-barrel"/>
</dbReference>
<dbReference type="OrthoDB" id="4268580at2759"/>
<evidence type="ECO:0000313" key="2">
    <source>
        <dbReference type="Proteomes" id="UP000717696"/>
    </source>
</evidence>
<protein>
    <submittedName>
        <fullName evidence="1">Antibiotic biosynthesis monooxygenase</fullName>
    </submittedName>
</protein>
<dbReference type="Proteomes" id="UP000717696">
    <property type="component" value="Unassembled WGS sequence"/>
</dbReference>
<keyword evidence="1" id="KW-0503">Monooxygenase</keyword>
<dbReference type="GO" id="GO:0004497">
    <property type="term" value="F:monooxygenase activity"/>
    <property type="evidence" value="ECO:0007669"/>
    <property type="project" value="UniProtKB-KW"/>
</dbReference>
<gene>
    <name evidence="1" type="ORF">B0J13DRAFT_526140</name>
</gene>
<proteinExistence type="predicted"/>
<organism evidence="1 2">
    <name type="scientific">Dactylonectria estremocensis</name>
    <dbReference type="NCBI Taxonomy" id="1079267"/>
    <lineage>
        <taxon>Eukaryota</taxon>
        <taxon>Fungi</taxon>
        <taxon>Dikarya</taxon>
        <taxon>Ascomycota</taxon>
        <taxon>Pezizomycotina</taxon>
        <taxon>Sordariomycetes</taxon>
        <taxon>Hypocreomycetidae</taxon>
        <taxon>Hypocreales</taxon>
        <taxon>Nectriaceae</taxon>
        <taxon>Dactylonectria</taxon>
    </lineage>
</organism>
<sequence>MTSHLSLLDIPGTSTPFLRQLETETSPAIFINTFVLKSHKDEEPFLANWALDGNFMKAQYGMLSGQLHRSVGPEGNIFVNIAVWESTDAFRKAFADPEFKKHALGYPEGVIAYPIILSKVAVGGVCVA</sequence>
<reference evidence="1" key="1">
    <citation type="journal article" date="2021" name="Nat. Commun.">
        <title>Genetic determinants of endophytism in the Arabidopsis root mycobiome.</title>
        <authorList>
            <person name="Mesny F."/>
            <person name="Miyauchi S."/>
            <person name="Thiergart T."/>
            <person name="Pickel B."/>
            <person name="Atanasova L."/>
            <person name="Karlsson M."/>
            <person name="Huettel B."/>
            <person name="Barry K.W."/>
            <person name="Haridas S."/>
            <person name="Chen C."/>
            <person name="Bauer D."/>
            <person name="Andreopoulos W."/>
            <person name="Pangilinan J."/>
            <person name="LaButti K."/>
            <person name="Riley R."/>
            <person name="Lipzen A."/>
            <person name="Clum A."/>
            <person name="Drula E."/>
            <person name="Henrissat B."/>
            <person name="Kohler A."/>
            <person name="Grigoriev I.V."/>
            <person name="Martin F.M."/>
            <person name="Hacquard S."/>
        </authorList>
    </citation>
    <scope>NUCLEOTIDE SEQUENCE</scope>
    <source>
        <strain evidence="1">MPI-CAGE-AT-0021</strain>
    </source>
</reference>
<dbReference type="EMBL" id="JAGMUU010000011">
    <property type="protein sequence ID" value="KAH7142687.1"/>
    <property type="molecule type" value="Genomic_DNA"/>
</dbReference>
<dbReference type="Gene3D" id="3.30.70.100">
    <property type="match status" value="1"/>
</dbReference>
<name>A0A9P9ERA5_9HYPO</name>
<dbReference type="SUPFAM" id="SSF54909">
    <property type="entry name" value="Dimeric alpha+beta barrel"/>
    <property type="match status" value="1"/>
</dbReference>